<feature type="domain" description="Beta-lactamase-related" evidence="1">
    <location>
        <begin position="21"/>
        <end position="352"/>
    </location>
</feature>
<dbReference type="EMBL" id="JABMOJ010000502">
    <property type="protein sequence ID" value="NQV66346.1"/>
    <property type="molecule type" value="Genomic_DNA"/>
</dbReference>
<sequence length="372" mass="40232">MSTEIHGYCDPRFENVRDVLAASIESGADLGASFAATVDGETVVNLWGGHQDEAKQRPWEENTITNVYSTTKTMSFLCALLLADRGELDFDAPVAQYWPEFAQNGKAEVKVWHVMNHAAGLSGLEVRVSEAELYDWDKITGLLAAQKPWWTPGSATGYHAITQGFLIGEIVRRISGQSIGEFFQTEIARPLQADFFIGVPLSEFPRISDLVPPNSKGRLEVAGDADSVRVKTFRSPATNALASRTADWRRAEIPAANGHGNARSVAKIHAILACGGEANGIRLMSPETAASVMQSRISGEDLVLNVPMSFGLGFGILKPQVCSWGGWGGSLVIIDQEARSSIAYVMNKMHPGLMGDTRSGTLATAFYRSLKG</sequence>
<gene>
    <name evidence="2" type="ORF">HQ497_13375</name>
</gene>
<evidence type="ECO:0000259" key="1">
    <source>
        <dbReference type="Pfam" id="PF00144"/>
    </source>
</evidence>
<evidence type="ECO:0000313" key="3">
    <source>
        <dbReference type="Proteomes" id="UP000754644"/>
    </source>
</evidence>
<dbReference type="Gene3D" id="3.40.710.10">
    <property type="entry name" value="DD-peptidase/beta-lactamase superfamily"/>
    <property type="match status" value="1"/>
</dbReference>
<organism evidence="2 3">
    <name type="scientific">SAR86 cluster bacterium</name>
    <dbReference type="NCBI Taxonomy" id="2030880"/>
    <lineage>
        <taxon>Bacteria</taxon>
        <taxon>Pseudomonadati</taxon>
        <taxon>Pseudomonadota</taxon>
        <taxon>Gammaproteobacteria</taxon>
        <taxon>SAR86 cluster</taxon>
    </lineage>
</organism>
<dbReference type="InterPro" id="IPR052907">
    <property type="entry name" value="Beta-lactamase/esterase"/>
</dbReference>
<dbReference type="SUPFAM" id="SSF56601">
    <property type="entry name" value="beta-lactamase/transpeptidase-like"/>
    <property type="match status" value="1"/>
</dbReference>
<accession>A0A973AB29</accession>
<name>A0A973AB29_9GAMM</name>
<dbReference type="InterPro" id="IPR012338">
    <property type="entry name" value="Beta-lactam/transpept-like"/>
</dbReference>
<dbReference type="AlphaFoldDB" id="A0A973AB29"/>
<dbReference type="PANTHER" id="PTHR43319:SF3">
    <property type="entry name" value="BETA-LACTAMASE-RELATED DOMAIN-CONTAINING PROTEIN"/>
    <property type="match status" value="1"/>
</dbReference>
<protein>
    <submittedName>
        <fullName evidence="2">Beta-lactamase family protein</fullName>
    </submittedName>
</protein>
<evidence type="ECO:0000313" key="2">
    <source>
        <dbReference type="EMBL" id="NQV66346.1"/>
    </source>
</evidence>
<proteinExistence type="predicted"/>
<dbReference type="Pfam" id="PF00144">
    <property type="entry name" value="Beta-lactamase"/>
    <property type="match status" value="1"/>
</dbReference>
<dbReference type="InterPro" id="IPR001466">
    <property type="entry name" value="Beta-lactam-related"/>
</dbReference>
<dbReference type="PANTHER" id="PTHR43319">
    <property type="entry name" value="BETA-LACTAMASE-RELATED"/>
    <property type="match status" value="1"/>
</dbReference>
<comment type="caution">
    <text evidence="2">The sequence shown here is derived from an EMBL/GenBank/DDBJ whole genome shotgun (WGS) entry which is preliminary data.</text>
</comment>
<dbReference type="Proteomes" id="UP000754644">
    <property type="component" value="Unassembled WGS sequence"/>
</dbReference>
<reference evidence="2" key="1">
    <citation type="submission" date="2020-05" db="EMBL/GenBank/DDBJ databases">
        <title>Sulfur intermediates as new biogeochemical hubs in an aquatic model microbial ecosystem.</title>
        <authorList>
            <person name="Vigneron A."/>
        </authorList>
    </citation>
    <scope>NUCLEOTIDE SEQUENCE</scope>
    <source>
        <strain evidence="2">Bin.250</strain>
    </source>
</reference>